<dbReference type="PIRSF" id="PIRSF001771">
    <property type="entry name" value="Cyclin_A_B_D_E"/>
    <property type="match status" value="1"/>
</dbReference>
<dbReference type="SMART" id="SM00385">
    <property type="entry name" value="CYCLIN"/>
    <property type="match status" value="2"/>
</dbReference>
<dbReference type="InterPro" id="IPR004367">
    <property type="entry name" value="Cyclin_C-dom"/>
</dbReference>
<dbReference type="GO" id="GO:0016538">
    <property type="term" value="F:cyclin-dependent protein serine/threonine kinase regulator activity"/>
    <property type="evidence" value="ECO:0007669"/>
    <property type="project" value="InterPro"/>
</dbReference>
<name>A0A7R9XMB7_9CHLO</name>
<dbReference type="PANTHER" id="PTHR10177">
    <property type="entry name" value="CYCLINS"/>
    <property type="match status" value="1"/>
</dbReference>
<dbReference type="AlphaFoldDB" id="A0A7R9XMB7"/>
<dbReference type="EMBL" id="HBDV01001316">
    <property type="protein sequence ID" value="CAD8216550.1"/>
    <property type="molecule type" value="Transcribed_RNA"/>
</dbReference>
<evidence type="ECO:0000256" key="1">
    <source>
        <dbReference type="ARBA" id="ARBA00006955"/>
    </source>
</evidence>
<dbReference type="PROSITE" id="PS00292">
    <property type="entry name" value="CYCLINS"/>
    <property type="match status" value="1"/>
</dbReference>
<dbReference type="FunFam" id="1.10.472.10:FF:000167">
    <property type="entry name" value="Mitotic cyclin 6"/>
    <property type="match status" value="1"/>
</dbReference>
<dbReference type="InterPro" id="IPR048258">
    <property type="entry name" value="Cyclins_cyclin-box"/>
</dbReference>
<dbReference type="SMART" id="SM01332">
    <property type="entry name" value="Cyclin_C"/>
    <property type="match status" value="1"/>
</dbReference>
<evidence type="ECO:0000259" key="8">
    <source>
        <dbReference type="SMART" id="SM01332"/>
    </source>
</evidence>
<accession>A0A7R9XMB7</accession>
<dbReference type="Pfam" id="PF00134">
    <property type="entry name" value="Cyclin_N"/>
    <property type="match status" value="1"/>
</dbReference>
<evidence type="ECO:0000256" key="4">
    <source>
        <dbReference type="ARBA" id="ARBA00023306"/>
    </source>
</evidence>
<evidence type="ECO:0000259" key="7">
    <source>
        <dbReference type="SMART" id="SM00385"/>
    </source>
</evidence>
<feature type="compositionally biased region" description="Polar residues" evidence="6">
    <location>
        <begin position="51"/>
        <end position="60"/>
    </location>
</feature>
<evidence type="ECO:0000256" key="2">
    <source>
        <dbReference type="ARBA" id="ARBA00022618"/>
    </source>
</evidence>
<gene>
    <name evidence="9" type="ORF">PAMY1081_LOCUS824</name>
</gene>
<dbReference type="InterPro" id="IPR013763">
    <property type="entry name" value="Cyclin-like_dom"/>
</dbReference>
<feature type="region of interest" description="Disordered" evidence="6">
    <location>
        <begin position="1"/>
        <end position="83"/>
    </location>
</feature>
<dbReference type="SUPFAM" id="SSF47954">
    <property type="entry name" value="Cyclin-like"/>
    <property type="match status" value="2"/>
</dbReference>
<dbReference type="InterPro" id="IPR046965">
    <property type="entry name" value="Cyclin_A/B-like"/>
</dbReference>
<reference evidence="9" key="1">
    <citation type="submission" date="2021-01" db="EMBL/GenBank/DDBJ databases">
        <authorList>
            <person name="Corre E."/>
            <person name="Pelletier E."/>
            <person name="Niang G."/>
            <person name="Scheremetjew M."/>
            <person name="Finn R."/>
            <person name="Kale V."/>
            <person name="Holt S."/>
            <person name="Cochrane G."/>
            <person name="Meng A."/>
            <person name="Brown T."/>
            <person name="Cohen L."/>
        </authorList>
    </citation>
    <scope>NUCLEOTIDE SEQUENCE</scope>
    <source>
        <strain evidence="9">CCMP720</strain>
    </source>
</reference>
<dbReference type="InterPro" id="IPR036915">
    <property type="entry name" value="Cyclin-like_sf"/>
</dbReference>
<sequence>MSDFGAGNPVAYSNKRVALHDISNSSSRPSIDEEKKQSVKEVKPDLRPRHSNNVNTNDSSPRGPFNFSDSNQTSSSRSWKDVDAPHADNPLECTIYVNDIYSHLRKIEGKSRPSDSYMENVQRDISHAMRGILVDWMVEVAEEYKLSSDTLFLTVNLIDRILSQYTCARSTLQLVGITCMLIAAKYEEIYAPNVDDFCYITDNTYARLQVLEMERKVLNMLGYNVGTPTVKTFARRYLRVAESTMDDRLDLLVCFLCELTLLEYTFLKFTPSQIAASAVLLANYQLGKPCWTNTLFHFTGYQPSYLQECVKVLYQVHVESMQSTQSLPAVREKYNNPNLRSIASYPIKGFNSSRMFQDIE</sequence>
<dbReference type="Pfam" id="PF02984">
    <property type="entry name" value="Cyclin_C"/>
    <property type="match status" value="1"/>
</dbReference>
<protein>
    <recommendedName>
        <fullName evidence="10">Cyclin N-terminal domain-containing protein</fullName>
    </recommendedName>
</protein>
<dbReference type="Gene3D" id="1.10.472.10">
    <property type="entry name" value="Cyclin-like"/>
    <property type="match status" value="2"/>
</dbReference>
<keyword evidence="3 5" id="KW-0195">Cyclin</keyword>
<dbReference type="GO" id="GO:0044772">
    <property type="term" value="P:mitotic cell cycle phase transition"/>
    <property type="evidence" value="ECO:0007669"/>
    <property type="project" value="InterPro"/>
</dbReference>
<feature type="domain" description="Cyclin-like" evidence="7">
    <location>
        <begin position="135"/>
        <end position="219"/>
    </location>
</feature>
<proteinExistence type="inferred from homology"/>
<feature type="domain" description="Cyclin-like" evidence="7">
    <location>
        <begin position="232"/>
        <end position="315"/>
    </location>
</feature>
<evidence type="ECO:0000313" key="9">
    <source>
        <dbReference type="EMBL" id="CAD8216550.1"/>
    </source>
</evidence>
<keyword evidence="4" id="KW-0131">Cell cycle</keyword>
<evidence type="ECO:0008006" key="10">
    <source>
        <dbReference type="Google" id="ProtNLM"/>
    </source>
</evidence>
<feature type="domain" description="Cyclin C-terminal" evidence="8">
    <location>
        <begin position="228"/>
        <end position="348"/>
    </location>
</feature>
<feature type="compositionally biased region" description="Polar residues" evidence="6">
    <location>
        <begin position="67"/>
        <end position="77"/>
    </location>
</feature>
<feature type="compositionally biased region" description="Basic and acidic residues" evidence="6">
    <location>
        <begin position="30"/>
        <end position="48"/>
    </location>
</feature>
<evidence type="ECO:0000256" key="6">
    <source>
        <dbReference type="SAM" id="MobiDB-lite"/>
    </source>
</evidence>
<evidence type="ECO:0000256" key="5">
    <source>
        <dbReference type="RuleBase" id="RU000383"/>
    </source>
</evidence>
<dbReference type="FunFam" id="1.10.472.10:FF:000013">
    <property type="entry name" value="Cyclin A1"/>
    <property type="match status" value="1"/>
</dbReference>
<dbReference type="GO" id="GO:0051301">
    <property type="term" value="P:cell division"/>
    <property type="evidence" value="ECO:0007669"/>
    <property type="project" value="UniProtKB-KW"/>
</dbReference>
<evidence type="ECO:0000256" key="3">
    <source>
        <dbReference type="ARBA" id="ARBA00023127"/>
    </source>
</evidence>
<dbReference type="InterPro" id="IPR006671">
    <property type="entry name" value="Cyclin_N"/>
</dbReference>
<keyword evidence="2" id="KW-0132">Cell division</keyword>
<organism evidence="9">
    <name type="scientific">Polyblepharides amylifera</name>
    <dbReference type="NCBI Taxonomy" id="1486889"/>
    <lineage>
        <taxon>Eukaryota</taxon>
        <taxon>Viridiplantae</taxon>
        <taxon>Chlorophyta</taxon>
        <taxon>Pyramimonadophyceae</taxon>
        <taxon>Pyramimonadales</taxon>
        <taxon>Polyblepharidaceae</taxon>
        <taxon>Polyblepharides</taxon>
    </lineage>
</organism>
<comment type="similarity">
    <text evidence="1">Belongs to the cyclin family. Cyclin AB subfamily.</text>
</comment>
<dbReference type="InterPro" id="IPR039361">
    <property type="entry name" value="Cyclin"/>
</dbReference>